<dbReference type="Proteomes" id="UP000316770">
    <property type="component" value="Chromosome"/>
</dbReference>
<feature type="domain" description="DUF1553" evidence="3">
    <location>
        <begin position="409"/>
        <end position="679"/>
    </location>
</feature>
<dbReference type="InterPro" id="IPR022655">
    <property type="entry name" value="DUF1553"/>
</dbReference>
<organism evidence="4 5">
    <name type="scientific">Rosistilla oblonga</name>
    <dbReference type="NCBI Taxonomy" id="2527990"/>
    <lineage>
        <taxon>Bacteria</taxon>
        <taxon>Pseudomonadati</taxon>
        <taxon>Planctomycetota</taxon>
        <taxon>Planctomycetia</taxon>
        <taxon>Pirellulales</taxon>
        <taxon>Pirellulaceae</taxon>
        <taxon>Rosistilla</taxon>
    </lineage>
</organism>
<reference evidence="4 5" key="1">
    <citation type="submission" date="2019-02" db="EMBL/GenBank/DDBJ databases">
        <title>Deep-cultivation of Planctomycetes and their phenomic and genomic characterization uncovers novel biology.</title>
        <authorList>
            <person name="Wiegand S."/>
            <person name="Jogler M."/>
            <person name="Boedeker C."/>
            <person name="Pinto D."/>
            <person name="Vollmers J."/>
            <person name="Rivas-Marin E."/>
            <person name="Kohn T."/>
            <person name="Peeters S.H."/>
            <person name="Heuer A."/>
            <person name="Rast P."/>
            <person name="Oberbeckmann S."/>
            <person name="Bunk B."/>
            <person name="Jeske O."/>
            <person name="Meyerdierks A."/>
            <person name="Storesund J.E."/>
            <person name="Kallscheuer N."/>
            <person name="Luecker S."/>
            <person name="Lage O.M."/>
            <person name="Pohl T."/>
            <person name="Merkel B.J."/>
            <person name="Hornburger P."/>
            <person name="Mueller R.-W."/>
            <person name="Bruemmer F."/>
            <person name="Labrenz M."/>
            <person name="Spormann A.M."/>
            <person name="Op den Camp H."/>
            <person name="Overmann J."/>
            <person name="Amann R."/>
            <person name="Jetten M.S.M."/>
            <person name="Mascher T."/>
            <person name="Medema M.H."/>
            <person name="Devos D.P."/>
            <person name="Kaster A.-K."/>
            <person name="Ovreas L."/>
            <person name="Rohde M."/>
            <person name="Galperin M.Y."/>
            <person name="Jogler C."/>
        </authorList>
    </citation>
    <scope>NUCLEOTIDE SEQUENCE [LARGE SCALE GENOMIC DNA]</scope>
    <source>
        <strain evidence="4 5">Mal33</strain>
    </source>
</reference>
<gene>
    <name evidence="4" type="ORF">Mal33_48460</name>
</gene>
<keyword evidence="5" id="KW-1185">Reference proteome</keyword>
<evidence type="ECO:0000259" key="2">
    <source>
        <dbReference type="Pfam" id="PF07583"/>
    </source>
</evidence>
<evidence type="ECO:0008006" key="6">
    <source>
        <dbReference type="Google" id="ProtNLM"/>
    </source>
</evidence>
<keyword evidence="1" id="KW-0472">Membrane</keyword>
<feature type="domain" description="DUF1549" evidence="2">
    <location>
        <begin position="145"/>
        <end position="324"/>
    </location>
</feature>
<evidence type="ECO:0000259" key="3">
    <source>
        <dbReference type="Pfam" id="PF07587"/>
    </source>
</evidence>
<proteinExistence type="predicted"/>
<keyword evidence="1" id="KW-1133">Transmembrane helix</keyword>
<dbReference type="InterPro" id="IPR011444">
    <property type="entry name" value="DUF1549"/>
</dbReference>
<feature type="transmembrane region" description="Helical" evidence="1">
    <location>
        <begin position="65"/>
        <end position="85"/>
    </location>
</feature>
<evidence type="ECO:0000313" key="5">
    <source>
        <dbReference type="Proteomes" id="UP000316770"/>
    </source>
</evidence>
<sequence>MTAVCLCRRRGLRQIFSQFAIPLLPGYILGPWAVSNGLANHSALLSSGSRSSDAMVKPDMNRTRCCFSLLSVFLLALFFVQPAVLNAQTAKQRAKALNAARKKAAAEKAKPPKIVLPIDKAPRTEVTVTPVDPARKHRMKTVALQIDQIVVEHLRSKGARANPPVSDEVFLRRIYLDITGTIPTLEQAEAFLKSTAPDKRSALIDELLNSPGYASHHYNYWADVLRIVDKPDGNNYLRPYGDWIKKSLRDNTHWNVMVREMLTAEGKVWENPAAGYKLRDDGMPLDNLNNTVRIFLGTRIGCAQCHDHPFDRWTQREFYELAAFEGGVRTRKYDRELTMAQKQATQSSDRRLIGQVNRLVNLNRKEVIETEAKLRFPHDYAYDDAKPKQLVEPNVIFGSMPRLDGSSSRREAFAAWLTANDNPRFALTIANRMWQRVIGVGLIDPVDDITEDTSPSIPKLMDLLVSEMKRLDYDLKEFLRILYNTHIYQRQSTVIDPEDPTAEYLVTGPVMRRMSAEQVWDSMLTLTLEDPDSLIRHSDESYCDAIALPPAVTAAQLVSTYPRMIEYSREERATDRMMEYKRIVLRRASELPQPVPADHFLRQFGQSDRNIIANNSTEGTVPQLLTMFNGPVTHMMLEPGSLLVDKVTSRDSLNDRIETIFLSILSRYPTEDQSRLAKQIVVEYKIPGYGDIIWSLLNTREFVFIQ</sequence>
<name>A0A518J0F2_9BACT</name>
<dbReference type="AlphaFoldDB" id="A0A518J0F2"/>
<dbReference type="PANTHER" id="PTHR35889">
    <property type="entry name" value="CYCLOINULO-OLIGOSACCHARIDE FRUCTANOTRANSFERASE-RELATED"/>
    <property type="match status" value="1"/>
</dbReference>
<dbReference type="EMBL" id="CP036318">
    <property type="protein sequence ID" value="QDV58821.1"/>
    <property type="molecule type" value="Genomic_DNA"/>
</dbReference>
<protein>
    <recommendedName>
        <fullName evidence="6">DUF1549 domain-containing protein</fullName>
    </recommendedName>
</protein>
<evidence type="ECO:0000256" key="1">
    <source>
        <dbReference type="SAM" id="Phobius"/>
    </source>
</evidence>
<accession>A0A518J0F2</accession>
<dbReference type="PANTHER" id="PTHR35889:SF3">
    <property type="entry name" value="F-BOX DOMAIN-CONTAINING PROTEIN"/>
    <property type="match status" value="1"/>
</dbReference>
<evidence type="ECO:0000313" key="4">
    <source>
        <dbReference type="EMBL" id="QDV58821.1"/>
    </source>
</evidence>
<dbReference type="Pfam" id="PF07583">
    <property type="entry name" value="PSCyt2"/>
    <property type="match status" value="1"/>
</dbReference>
<dbReference type="Pfam" id="PF07587">
    <property type="entry name" value="PSD1"/>
    <property type="match status" value="1"/>
</dbReference>
<keyword evidence="1" id="KW-0812">Transmembrane</keyword>